<accession>A0AAN8PXN4</accession>
<proteinExistence type="predicted"/>
<evidence type="ECO:0000256" key="1">
    <source>
        <dbReference type="SAM" id="SignalP"/>
    </source>
</evidence>
<dbReference type="Proteomes" id="UP001359485">
    <property type="component" value="Unassembled WGS sequence"/>
</dbReference>
<feature type="signal peptide" evidence="1">
    <location>
        <begin position="1"/>
        <end position="23"/>
    </location>
</feature>
<dbReference type="Proteomes" id="UP001372834">
    <property type="component" value="Unassembled WGS sequence"/>
</dbReference>
<dbReference type="EMBL" id="JAWJWF010000003">
    <property type="protein sequence ID" value="KAK6635381.1"/>
    <property type="molecule type" value="Genomic_DNA"/>
</dbReference>
<evidence type="ECO:0000313" key="3">
    <source>
        <dbReference type="EMBL" id="KAK6639457.1"/>
    </source>
</evidence>
<sequence>MTMLSSSILIIATIILIADHAKPYPHLIKIDDRIDRRSLLDERCRQCGFNEDCFDEPAGGCVNGVYKDKCGYINCFKGPGEHCDKSGKNKCAPNLLCKCNVCKGCQKNRLKVYQCFYGDDKMCLGDLASDEKF</sequence>
<comment type="caution">
    <text evidence="3">The sequence shown here is derived from an EMBL/GenBank/DDBJ whole genome shotgun (WGS) entry which is preliminary data.</text>
</comment>
<evidence type="ECO:0000313" key="5">
    <source>
        <dbReference type="Proteomes" id="UP001372834"/>
    </source>
</evidence>
<reference evidence="3 5" key="1">
    <citation type="submission" date="2023-10" db="EMBL/GenBank/DDBJ databases">
        <title>Genomes of two closely related lineages of the louse Polyplax serrata with different host specificities.</title>
        <authorList>
            <person name="Martinu J."/>
            <person name="Tarabai H."/>
            <person name="Stefka J."/>
            <person name="Hypsa V."/>
        </authorList>
    </citation>
    <scope>NUCLEOTIDE SEQUENCE [LARGE SCALE GENOMIC DNA]</scope>
    <source>
        <strain evidence="2">98ZLc_SE</strain>
        <strain evidence="3">HR10_N</strain>
    </source>
</reference>
<name>A0AAN8PXN4_POLSC</name>
<gene>
    <name evidence="3" type="ORF">RUM43_007730</name>
    <name evidence="2" type="ORF">RUM44_000632</name>
</gene>
<feature type="chain" id="PRO_5042968862" evidence="1">
    <location>
        <begin position="24"/>
        <end position="133"/>
    </location>
</feature>
<evidence type="ECO:0000313" key="2">
    <source>
        <dbReference type="EMBL" id="KAK6635381.1"/>
    </source>
</evidence>
<organism evidence="3 5">
    <name type="scientific">Polyplax serrata</name>
    <name type="common">Common mouse louse</name>
    <dbReference type="NCBI Taxonomy" id="468196"/>
    <lineage>
        <taxon>Eukaryota</taxon>
        <taxon>Metazoa</taxon>
        <taxon>Ecdysozoa</taxon>
        <taxon>Arthropoda</taxon>
        <taxon>Hexapoda</taxon>
        <taxon>Insecta</taxon>
        <taxon>Pterygota</taxon>
        <taxon>Neoptera</taxon>
        <taxon>Paraneoptera</taxon>
        <taxon>Psocodea</taxon>
        <taxon>Troctomorpha</taxon>
        <taxon>Phthiraptera</taxon>
        <taxon>Anoplura</taxon>
        <taxon>Polyplacidae</taxon>
        <taxon>Polyplax</taxon>
    </lineage>
</organism>
<keyword evidence="4" id="KW-1185">Reference proteome</keyword>
<protein>
    <submittedName>
        <fullName evidence="3">Uncharacterized protein</fullName>
    </submittedName>
</protein>
<evidence type="ECO:0000313" key="4">
    <source>
        <dbReference type="Proteomes" id="UP001359485"/>
    </source>
</evidence>
<keyword evidence="1" id="KW-0732">Signal</keyword>
<dbReference type="EMBL" id="JAWJWE010000003">
    <property type="protein sequence ID" value="KAK6639457.1"/>
    <property type="molecule type" value="Genomic_DNA"/>
</dbReference>
<dbReference type="AlphaFoldDB" id="A0AAN8PXN4"/>